<dbReference type="RefSeq" id="WP_145069585.1">
    <property type="nucleotide sequence ID" value="NZ_CP036287.1"/>
</dbReference>
<dbReference type="InterPro" id="IPR029052">
    <property type="entry name" value="Metallo-depent_PP-like"/>
</dbReference>
<proteinExistence type="predicted"/>
<feature type="domain" description="PhoD-like phosphatase metallophosphatase" evidence="1">
    <location>
        <begin position="424"/>
        <end position="687"/>
    </location>
</feature>
<dbReference type="Proteomes" id="UP000316921">
    <property type="component" value="Chromosome"/>
</dbReference>
<reference evidence="2 3" key="1">
    <citation type="submission" date="2019-02" db="EMBL/GenBank/DDBJ databases">
        <title>Deep-cultivation of Planctomycetes and their phenomic and genomic characterization uncovers novel biology.</title>
        <authorList>
            <person name="Wiegand S."/>
            <person name="Jogler M."/>
            <person name="Boedeker C."/>
            <person name="Pinto D."/>
            <person name="Vollmers J."/>
            <person name="Rivas-Marin E."/>
            <person name="Kohn T."/>
            <person name="Peeters S.H."/>
            <person name="Heuer A."/>
            <person name="Rast P."/>
            <person name="Oberbeckmann S."/>
            <person name="Bunk B."/>
            <person name="Jeske O."/>
            <person name="Meyerdierks A."/>
            <person name="Storesund J.E."/>
            <person name="Kallscheuer N."/>
            <person name="Luecker S."/>
            <person name="Lage O.M."/>
            <person name="Pohl T."/>
            <person name="Merkel B.J."/>
            <person name="Hornburger P."/>
            <person name="Mueller R.-W."/>
            <person name="Bruemmer F."/>
            <person name="Labrenz M."/>
            <person name="Spormann A.M."/>
            <person name="Op den Camp H."/>
            <person name="Overmann J."/>
            <person name="Amann R."/>
            <person name="Jetten M.S.M."/>
            <person name="Mascher T."/>
            <person name="Medema M.H."/>
            <person name="Devos D.P."/>
            <person name="Kaster A.-K."/>
            <person name="Ovreas L."/>
            <person name="Rohde M."/>
            <person name="Galperin M.Y."/>
            <person name="Jogler C."/>
        </authorList>
    </citation>
    <scope>NUCLEOTIDE SEQUENCE [LARGE SCALE GENOMIC DNA]</scope>
    <source>
        <strain evidence="2 3">Pla133</strain>
    </source>
</reference>
<protein>
    <submittedName>
        <fullName evidence="2">PhoD-like phosphatase</fullName>
    </submittedName>
</protein>
<accession>A0A518BRG6</accession>
<organism evidence="2 3">
    <name type="scientific">Engelhardtia mirabilis</name>
    <dbReference type="NCBI Taxonomy" id="2528011"/>
    <lineage>
        <taxon>Bacteria</taxon>
        <taxon>Pseudomonadati</taxon>
        <taxon>Planctomycetota</taxon>
        <taxon>Planctomycetia</taxon>
        <taxon>Planctomycetia incertae sedis</taxon>
        <taxon>Engelhardtia</taxon>
    </lineage>
</organism>
<dbReference type="Pfam" id="PF09423">
    <property type="entry name" value="PhoD"/>
    <property type="match status" value="1"/>
</dbReference>
<dbReference type="Gene3D" id="3.60.21.70">
    <property type="entry name" value="PhoD-like phosphatase"/>
    <property type="match status" value="1"/>
</dbReference>
<dbReference type="KEGG" id="pbap:Pla133_46910"/>
<evidence type="ECO:0000259" key="1">
    <source>
        <dbReference type="Pfam" id="PF09423"/>
    </source>
</evidence>
<sequence>MLCAALVFAVAQLPAPASGEGELPLALAEDWTRAADRYWLGEGLWGNRLQDWRIRDEALECVGPAGLRWRTAIAAGAWSRADEPRRLEVTVGAGSDELEPGAWAGFLVGAGGAGPEDGVHPLHGLLVQGTVGRGFGWFAGVSASGQLAIERLDSPQAVARLDARAVDGRPTPLPADGLRLGLDLEPDGEGGHRLTLEARDPESGEVLQRVAAVAAPADGDLPDVGLRGQVGLVADPGPSGKGPGAAFRFDDLRIVGREGAVEPRQELSPIVSALYTISGDRLRLTLQMMPLPETHAGGPTSAVLSILEDGSLALVSIEEVLPESWTASFDIDDWDSSKSQTLVATVFVPFRMREGVRTIAGSTADPYTTYIDVPRQPAPDAPLEIALLNCCHQVSHDLVGGWGASGGVDRGDWRTGSWFPHADLVANLAAHEPDLYAFVGDQVYEGASPTGVDRQNLELDYLYKWLIWCLAFRDLTRTRPTIVLPDDHDVYQGNLWGEGGIVATQQQAGGYQHPAEFVAVVEATQTSHLPDTAHPGGVIAQGLPARYGELVWGCASIAILEDRKFKSGCLDERMPETDTDRPDHWASPPEDRALLDPPGLQLLGEAQEAFLARWAEADRGARMKVAVSQSPFAGMATHHGAALERLGADLDSNGWPRSGRDRAVALLRRAGAVHLAGDQHLATLVQHGIEAPGDAVFDFTGPSIANFYPRAWWPSLAASGRPAELPQPADYTGEFTDGLGNLVTVHAAANPMEDAALRELAGGELSPMALFRGMPGYGLVRLDPGAREVTFECWPRFAGPGGRQYPGWPVTVRVAENGSQERAPD</sequence>
<dbReference type="AlphaFoldDB" id="A0A518BRG6"/>
<dbReference type="InterPro" id="IPR018946">
    <property type="entry name" value="PhoD-like_MPP"/>
</dbReference>
<gene>
    <name evidence="2" type="ORF">Pla133_46910</name>
</gene>
<dbReference type="EMBL" id="CP036287">
    <property type="protein sequence ID" value="QDU69571.1"/>
    <property type="molecule type" value="Genomic_DNA"/>
</dbReference>
<evidence type="ECO:0000313" key="3">
    <source>
        <dbReference type="Proteomes" id="UP000316921"/>
    </source>
</evidence>
<evidence type="ECO:0000313" key="2">
    <source>
        <dbReference type="EMBL" id="QDU69571.1"/>
    </source>
</evidence>
<keyword evidence="3" id="KW-1185">Reference proteome</keyword>
<name>A0A518BRG6_9BACT</name>
<dbReference type="InterPro" id="IPR038607">
    <property type="entry name" value="PhoD-like_sf"/>
</dbReference>
<dbReference type="SUPFAM" id="SSF56300">
    <property type="entry name" value="Metallo-dependent phosphatases"/>
    <property type="match status" value="1"/>
</dbReference>